<evidence type="ECO:0000259" key="1">
    <source>
        <dbReference type="Pfam" id="PF00390"/>
    </source>
</evidence>
<dbReference type="Gene3D" id="3.40.50.10380">
    <property type="entry name" value="Malic enzyme, N-terminal domain"/>
    <property type="match status" value="1"/>
</dbReference>
<protein>
    <submittedName>
        <fullName evidence="2">NADP-dependent malic enzyme, chloroplastic</fullName>
    </submittedName>
</protein>
<dbReference type="GO" id="GO:0004473">
    <property type="term" value="F:malate dehydrogenase (decarboxylating) (NADP+) activity"/>
    <property type="evidence" value="ECO:0007669"/>
    <property type="project" value="TreeGrafter"/>
</dbReference>
<dbReference type="InterPro" id="IPR046346">
    <property type="entry name" value="Aminoacid_DH-like_N_sf"/>
</dbReference>
<accession>A0A1J3IPP4</accession>
<dbReference type="InterPro" id="IPR012301">
    <property type="entry name" value="Malic_N_dom"/>
</dbReference>
<evidence type="ECO:0000313" key="2">
    <source>
        <dbReference type="EMBL" id="JAU81957.1"/>
    </source>
</evidence>
<dbReference type="EMBL" id="GEVM01023981">
    <property type="protein sequence ID" value="JAU81957.1"/>
    <property type="molecule type" value="Transcribed_RNA"/>
</dbReference>
<dbReference type="Pfam" id="PF00390">
    <property type="entry name" value="malic"/>
    <property type="match status" value="1"/>
</dbReference>
<gene>
    <name evidence="2" type="ORF">MP_TR19711_c0_g1_i1_g.56347</name>
</gene>
<dbReference type="SUPFAM" id="SSF53223">
    <property type="entry name" value="Aminoacid dehydrogenase-like, N-terminal domain"/>
    <property type="match status" value="1"/>
</dbReference>
<organism evidence="2">
    <name type="scientific">Noccaea caerulescens</name>
    <name type="common">Alpine penny-cress</name>
    <name type="synonym">Thlaspi caerulescens</name>
    <dbReference type="NCBI Taxonomy" id="107243"/>
    <lineage>
        <taxon>Eukaryota</taxon>
        <taxon>Viridiplantae</taxon>
        <taxon>Streptophyta</taxon>
        <taxon>Embryophyta</taxon>
        <taxon>Tracheophyta</taxon>
        <taxon>Spermatophyta</taxon>
        <taxon>Magnoliopsida</taxon>
        <taxon>eudicotyledons</taxon>
        <taxon>Gunneridae</taxon>
        <taxon>Pentapetalae</taxon>
        <taxon>rosids</taxon>
        <taxon>malvids</taxon>
        <taxon>Brassicales</taxon>
        <taxon>Brassicaceae</taxon>
        <taxon>Coluteocarpeae</taxon>
        <taxon>Noccaea</taxon>
    </lineage>
</organism>
<reference evidence="2" key="1">
    <citation type="submission" date="2016-07" db="EMBL/GenBank/DDBJ databases">
        <title>De novo transcriptome assembly of four accessions of the metal hyperaccumulator plant Noccaea caerulescens.</title>
        <authorList>
            <person name="Blande D."/>
            <person name="Halimaa P."/>
            <person name="Tervahauta A.I."/>
            <person name="Aarts M.G."/>
            <person name="Karenlampi S.O."/>
        </authorList>
    </citation>
    <scope>NUCLEOTIDE SEQUENCE</scope>
</reference>
<dbReference type="PANTHER" id="PTHR23406">
    <property type="entry name" value="MALIC ENZYME-RELATED"/>
    <property type="match status" value="1"/>
</dbReference>
<dbReference type="PANTHER" id="PTHR23406:SF64">
    <property type="entry name" value="NADP-DEPENDENT MALIC ENZYME 3"/>
    <property type="match status" value="1"/>
</dbReference>
<dbReference type="InterPro" id="IPR037062">
    <property type="entry name" value="Malic_N_dom_sf"/>
</dbReference>
<sequence length="95" mass="10893">MRIPVGNLAFYSALGGVCPSACLPVTIDVGTNYEKLLNDDPLLAREDEEIWNYMISLRNQLMNFSYSRSKVKSIIVIIKFAYVLFDFQYFGNNQK</sequence>
<dbReference type="GO" id="GO:0009507">
    <property type="term" value="C:chloroplast"/>
    <property type="evidence" value="ECO:0007669"/>
    <property type="project" value="TreeGrafter"/>
</dbReference>
<feature type="domain" description="Malic enzyme N-terminal" evidence="1">
    <location>
        <begin position="1"/>
        <end position="42"/>
    </location>
</feature>
<dbReference type="AlphaFoldDB" id="A0A1J3IPP4"/>
<name>A0A1J3IPP4_NOCCA</name>
<proteinExistence type="predicted"/>
<dbReference type="GO" id="GO:0006108">
    <property type="term" value="P:malate metabolic process"/>
    <property type="evidence" value="ECO:0007669"/>
    <property type="project" value="TreeGrafter"/>
</dbReference>